<dbReference type="EMBL" id="GBXM01057207">
    <property type="protein sequence ID" value="JAH51370.1"/>
    <property type="molecule type" value="Transcribed_RNA"/>
</dbReference>
<reference evidence="1" key="2">
    <citation type="journal article" date="2015" name="Fish Shellfish Immunol.">
        <title>Early steps in the European eel (Anguilla anguilla)-Vibrio vulnificus interaction in the gills: Role of the RtxA13 toxin.</title>
        <authorList>
            <person name="Callol A."/>
            <person name="Pajuelo D."/>
            <person name="Ebbesson L."/>
            <person name="Teles M."/>
            <person name="MacKenzie S."/>
            <person name="Amaro C."/>
        </authorList>
    </citation>
    <scope>NUCLEOTIDE SEQUENCE</scope>
</reference>
<accession>A0A0E9TER0</accession>
<dbReference type="AlphaFoldDB" id="A0A0E9TER0"/>
<name>A0A0E9TER0_ANGAN</name>
<evidence type="ECO:0000313" key="1">
    <source>
        <dbReference type="EMBL" id="JAH51370.1"/>
    </source>
</evidence>
<protein>
    <submittedName>
        <fullName evidence="1">Uncharacterized protein</fullName>
    </submittedName>
</protein>
<reference evidence="1" key="1">
    <citation type="submission" date="2014-11" db="EMBL/GenBank/DDBJ databases">
        <authorList>
            <person name="Amaro Gonzalez C."/>
        </authorList>
    </citation>
    <scope>NUCLEOTIDE SEQUENCE</scope>
</reference>
<proteinExistence type="predicted"/>
<organism evidence="1">
    <name type="scientific">Anguilla anguilla</name>
    <name type="common">European freshwater eel</name>
    <name type="synonym">Muraena anguilla</name>
    <dbReference type="NCBI Taxonomy" id="7936"/>
    <lineage>
        <taxon>Eukaryota</taxon>
        <taxon>Metazoa</taxon>
        <taxon>Chordata</taxon>
        <taxon>Craniata</taxon>
        <taxon>Vertebrata</taxon>
        <taxon>Euteleostomi</taxon>
        <taxon>Actinopterygii</taxon>
        <taxon>Neopterygii</taxon>
        <taxon>Teleostei</taxon>
        <taxon>Anguilliformes</taxon>
        <taxon>Anguillidae</taxon>
        <taxon>Anguilla</taxon>
    </lineage>
</organism>
<sequence>MMYTQKVLYSNSKTSFCTTEKKYSRQVPLQKSTTYTDSQTCGQSLGSKLPYHSLSIVGDCR</sequence>